<evidence type="ECO:0000256" key="3">
    <source>
        <dbReference type="ARBA" id="ARBA00023002"/>
    </source>
</evidence>
<dbReference type="AlphaFoldDB" id="A0A835P980"/>
<dbReference type="InterPro" id="IPR044861">
    <property type="entry name" value="IPNS-like_FE2OG_OXY"/>
</dbReference>
<dbReference type="InterPro" id="IPR050231">
    <property type="entry name" value="Iron_ascorbate_oxido_reductase"/>
</dbReference>
<evidence type="ECO:0000313" key="9">
    <source>
        <dbReference type="Proteomes" id="UP000636800"/>
    </source>
</evidence>
<protein>
    <recommendedName>
        <fullName evidence="7">Fe2OG dioxygenase domain-containing protein</fullName>
    </recommendedName>
</protein>
<dbReference type="Proteomes" id="UP000636800">
    <property type="component" value="Unassembled WGS sequence"/>
</dbReference>
<dbReference type="PROSITE" id="PS51471">
    <property type="entry name" value="FE2OG_OXY"/>
    <property type="match status" value="1"/>
</dbReference>
<name>A0A835P980_VANPL</name>
<proteinExistence type="inferred from homology"/>
<evidence type="ECO:0000256" key="1">
    <source>
        <dbReference type="ARBA" id="ARBA00001961"/>
    </source>
</evidence>
<dbReference type="InterPro" id="IPR027443">
    <property type="entry name" value="IPNS-like_sf"/>
</dbReference>
<dbReference type="Pfam" id="PF03171">
    <property type="entry name" value="2OG-FeII_Oxy"/>
    <property type="match status" value="1"/>
</dbReference>
<keyword evidence="3 5" id="KW-0560">Oxidoreductase</keyword>
<evidence type="ECO:0000259" key="7">
    <source>
        <dbReference type="PROSITE" id="PS51471"/>
    </source>
</evidence>
<comment type="caution">
    <text evidence="8">The sequence shown here is derived from an EMBL/GenBank/DDBJ whole genome shotgun (WGS) entry which is preliminary data.</text>
</comment>
<dbReference type="Pfam" id="PF14226">
    <property type="entry name" value="DIOX_N"/>
    <property type="match status" value="1"/>
</dbReference>
<keyword evidence="2 5" id="KW-0479">Metal-binding</keyword>
<dbReference type="SUPFAM" id="SSF51197">
    <property type="entry name" value="Clavaminate synthase-like"/>
    <property type="match status" value="1"/>
</dbReference>
<evidence type="ECO:0000256" key="2">
    <source>
        <dbReference type="ARBA" id="ARBA00022723"/>
    </source>
</evidence>
<evidence type="ECO:0000256" key="4">
    <source>
        <dbReference type="ARBA" id="ARBA00023004"/>
    </source>
</evidence>
<evidence type="ECO:0000256" key="5">
    <source>
        <dbReference type="RuleBase" id="RU003682"/>
    </source>
</evidence>
<gene>
    <name evidence="8" type="ORF">HPP92_028144</name>
</gene>
<dbReference type="GO" id="GO:0046872">
    <property type="term" value="F:metal ion binding"/>
    <property type="evidence" value="ECO:0007669"/>
    <property type="project" value="UniProtKB-KW"/>
</dbReference>
<reference evidence="8 9" key="1">
    <citation type="journal article" date="2020" name="Nat. Food">
        <title>A phased Vanilla planifolia genome enables genetic improvement of flavour and production.</title>
        <authorList>
            <person name="Hasing T."/>
            <person name="Tang H."/>
            <person name="Brym M."/>
            <person name="Khazi F."/>
            <person name="Huang T."/>
            <person name="Chambers A.H."/>
        </authorList>
    </citation>
    <scope>NUCLEOTIDE SEQUENCE [LARGE SCALE GENOMIC DNA]</scope>
    <source>
        <tissue evidence="8">Leaf</tissue>
    </source>
</reference>
<evidence type="ECO:0000313" key="8">
    <source>
        <dbReference type="EMBL" id="KAG0447841.1"/>
    </source>
</evidence>
<dbReference type="EMBL" id="JADCNL010000420">
    <property type="protein sequence ID" value="KAG0447841.1"/>
    <property type="molecule type" value="Genomic_DNA"/>
</dbReference>
<comment type="similarity">
    <text evidence="5">Belongs to the iron/ascorbate-dependent oxidoreductase family.</text>
</comment>
<accession>A0A835P980</accession>
<feature type="region of interest" description="Disordered" evidence="6">
    <location>
        <begin position="173"/>
        <end position="193"/>
    </location>
</feature>
<comment type="cofactor">
    <cofactor evidence="1">
        <name>L-ascorbate</name>
        <dbReference type="ChEBI" id="CHEBI:38290"/>
    </cofactor>
</comment>
<dbReference type="GO" id="GO:0016491">
    <property type="term" value="F:oxidoreductase activity"/>
    <property type="evidence" value="ECO:0007669"/>
    <property type="project" value="UniProtKB-KW"/>
</dbReference>
<dbReference type="Gene3D" id="2.60.120.330">
    <property type="entry name" value="B-lactam Antibiotic, Isopenicillin N Synthase, Chain"/>
    <property type="match status" value="1"/>
</dbReference>
<keyword evidence="4 5" id="KW-0408">Iron</keyword>
<feature type="domain" description="Fe2OG dioxygenase" evidence="7">
    <location>
        <begin position="246"/>
        <end position="347"/>
    </location>
</feature>
<sequence>MATLQASYDPPFEQRYSSLFSAMTEARRCFKSCENKVVEQCELPLIDLCCLQHGTEQEISACVAEISKASSDWGFFQVVNHGINNELLQAVRKEQKRLFHVPFEKKAASKVLNESYRWGNPTATSLDQLSWSEAFHVPLSKLVEDEACSEDEFRSLSLPWLNEITQLLPQSVTPARKPKPSHGDPSAQNGHFDSTDNFVISTIKFADDREVMQKVAGAMSDLARILAGVLAENLGYPGNCFTENCSKSTCFLRLNRYPPCPFLPGTFGLMPHTDSDFLTILHQDHVGGLQLMKDSKWVAVKPNPSALIVNIGDLFQAWSNDVYKSVEHKVMTNRMVERYSIAYFLCPSYESTIGSCKEPSHYKKFTFKEFRNQVQEDVKRTGYKVGLSRFLL</sequence>
<organism evidence="8 9">
    <name type="scientific">Vanilla planifolia</name>
    <name type="common">Vanilla</name>
    <dbReference type="NCBI Taxonomy" id="51239"/>
    <lineage>
        <taxon>Eukaryota</taxon>
        <taxon>Viridiplantae</taxon>
        <taxon>Streptophyta</taxon>
        <taxon>Embryophyta</taxon>
        <taxon>Tracheophyta</taxon>
        <taxon>Spermatophyta</taxon>
        <taxon>Magnoliopsida</taxon>
        <taxon>Liliopsida</taxon>
        <taxon>Asparagales</taxon>
        <taxon>Orchidaceae</taxon>
        <taxon>Vanilloideae</taxon>
        <taxon>Vanilleae</taxon>
        <taxon>Vanilla</taxon>
    </lineage>
</organism>
<dbReference type="InterPro" id="IPR026992">
    <property type="entry name" value="DIOX_N"/>
</dbReference>
<dbReference type="InterPro" id="IPR005123">
    <property type="entry name" value="Oxoglu/Fe-dep_dioxygenase_dom"/>
</dbReference>
<dbReference type="PANTHER" id="PTHR47990">
    <property type="entry name" value="2-OXOGLUTARATE (2OG) AND FE(II)-DEPENDENT OXYGENASE SUPERFAMILY PROTEIN-RELATED"/>
    <property type="match status" value="1"/>
</dbReference>
<keyword evidence="9" id="KW-1185">Reference proteome</keyword>
<evidence type="ECO:0000256" key="6">
    <source>
        <dbReference type="SAM" id="MobiDB-lite"/>
    </source>
</evidence>
<dbReference type="OrthoDB" id="6880011at2759"/>